<evidence type="ECO:0000256" key="1">
    <source>
        <dbReference type="SAM" id="Phobius"/>
    </source>
</evidence>
<keyword evidence="1" id="KW-1133">Transmembrane helix</keyword>
<dbReference type="KEGG" id="prag:EKN56_12965"/>
<keyword evidence="3" id="KW-1185">Reference proteome</keyword>
<name>A0A411WM54_9GAMM</name>
<feature type="transmembrane region" description="Helical" evidence="1">
    <location>
        <begin position="20"/>
        <end position="36"/>
    </location>
</feature>
<evidence type="ECO:0000313" key="3">
    <source>
        <dbReference type="Proteomes" id="UP000293154"/>
    </source>
</evidence>
<dbReference type="RefSeq" id="WP_130592162.1">
    <property type="nucleotide sequence ID" value="NZ_CP034752.1"/>
</dbReference>
<organism evidence="2 3">
    <name type="scientific">Limnobaculum zhutongyuii</name>
    <dbReference type="NCBI Taxonomy" id="2498113"/>
    <lineage>
        <taxon>Bacteria</taxon>
        <taxon>Pseudomonadati</taxon>
        <taxon>Pseudomonadota</taxon>
        <taxon>Gammaproteobacteria</taxon>
        <taxon>Enterobacterales</taxon>
        <taxon>Budviciaceae</taxon>
        <taxon>Limnobaculum</taxon>
    </lineage>
</organism>
<dbReference type="InterPro" id="IPR021548">
    <property type="entry name" value="DUF2895"/>
</dbReference>
<dbReference type="OrthoDB" id="8558441at2"/>
<dbReference type="EMBL" id="CP034752">
    <property type="protein sequence ID" value="QBH97227.1"/>
    <property type="molecule type" value="Genomic_DNA"/>
</dbReference>
<keyword evidence="1" id="KW-0472">Membrane</keyword>
<dbReference type="NCBIfam" id="TIGR03746">
    <property type="entry name" value="conj_TIGR03746"/>
    <property type="match status" value="1"/>
</dbReference>
<gene>
    <name evidence="2" type="ORF">EKN56_12965</name>
</gene>
<dbReference type="AlphaFoldDB" id="A0A411WM54"/>
<reference evidence="2 3" key="1">
    <citation type="submission" date="2019-03" db="EMBL/GenBank/DDBJ databases">
        <title>Pragia sp. nov. isolated from the gut tract of Carduelis flavirostris.</title>
        <authorList>
            <person name="Ge Y."/>
        </authorList>
    </citation>
    <scope>NUCLEOTIDE SEQUENCE [LARGE SCALE GENOMIC DNA]</scope>
    <source>
        <strain evidence="2 3">CF-458</strain>
    </source>
</reference>
<proteinExistence type="predicted"/>
<keyword evidence="1" id="KW-0812">Transmembrane</keyword>
<sequence>MSKFKHALAARDSHINSLRLGLVIILIIAMGLWYGWQTAPRDLTIHNPPDLRAGSTRAWWEVPPGSVYAFTFYIFQQLNRWPTNGDVDYARNLQSLNAYLTPACHSQLEQDYRYRRDAGELRDRVRGTYEIPGRGFNNKRVEVIDRDNWLVTLDLTVDEYYRSEPVKRALVRYPIKVVRYDVDAENNPWGLAIDCYSANPQRLEAAPASGADK</sequence>
<protein>
    <submittedName>
        <fullName evidence="2">TIGR03746 family integrating conjugative element protein</fullName>
    </submittedName>
</protein>
<dbReference type="Pfam" id="PF11444">
    <property type="entry name" value="DUF2895"/>
    <property type="match status" value="1"/>
</dbReference>
<accession>A0A411WM54</accession>
<dbReference type="Proteomes" id="UP000293154">
    <property type="component" value="Chromosome"/>
</dbReference>
<evidence type="ECO:0000313" key="2">
    <source>
        <dbReference type="EMBL" id="QBH97227.1"/>
    </source>
</evidence>